<gene>
    <name evidence="6" type="ORF">QJS04_geneDACA000471</name>
</gene>
<evidence type="ECO:0000313" key="7">
    <source>
        <dbReference type="Proteomes" id="UP001179952"/>
    </source>
</evidence>
<evidence type="ECO:0000256" key="4">
    <source>
        <dbReference type="RuleBase" id="RU000363"/>
    </source>
</evidence>
<keyword evidence="2 5" id="KW-0521">NADP</keyword>
<dbReference type="PANTHER" id="PTHR43490">
    <property type="entry name" value="(+)-NEOMENTHOL DEHYDROGENASE"/>
    <property type="match status" value="1"/>
</dbReference>
<dbReference type="EC" id="1.1.1.-" evidence="5"/>
<evidence type="ECO:0000256" key="2">
    <source>
        <dbReference type="ARBA" id="ARBA00022857"/>
    </source>
</evidence>
<organism evidence="6 7">
    <name type="scientific">Acorus gramineus</name>
    <name type="common">Dwarf sweet flag</name>
    <dbReference type="NCBI Taxonomy" id="55184"/>
    <lineage>
        <taxon>Eukaryota</taxon>
        <taxon>Viridiplantae</taxon>
        <taxon>Streptophyta</taxon>
        <taxon>Embryophyta</taxon>
        <taxon>Tracheophyta</taxon>
        <taxon>Spermatophyta</taxon>
        <taxon>Magnoliopsida</taxon>
        <taxon>Liliopsida</taxon>
        <taxon>Acoraceae</taxon>
        <taxon>Acorus</taxon>
    </lineage>
</organism>
<dbReference type="GO" id="GO:0016616">
    <property type="term" value="F:oxidoreductase activity, acting on the CH-OH group of donors, NAD or NADP as acceptor"/>
    <property type="evidence" value="ECO:0007669"/>
    <property type="project" value="InterPro"/>
</dbReference>
<name>A0AAV9ART7_ACOGR</name>
<comment type="similarity">
    <text evidence="1 4">Belongs to the short-chain dehydrogenases/reductases (SDR) family.</text>
</comment>
<reference evidence="6" key="2">
    <citation type="submission" date="2023-06" db="EMBL/GenBank/DDBJ databases">
        <authorList>
            <person name="Ma L."/>
            <person name="Liu K.-W."/>
            <person name="Li Z."/>
            <person name="Hsiao Y.-Y."/>
            <person name="Qi Y."/>
            <person name="Fu T."/>
            <person name="Tang G."/>
            <person name="Zhang D."/>
            <person name="Sun W.-H."/>
            <person name="Liu D.-K."/>
            <person name="Li Y."/>
            <person name="Chen G.-Z."/>
            <person name="Liu X.-D."/>
            <person name="Liao X.-Y."/>
            <person name="Jiang Y.-T."/>
            <person name="Yu X."/>
            <person name="Hao Y."/>
            <person name="Huang J."/>
            <person name="Zhao X.-W."/>
            <person name="Ke S."/>
            <person name="Chen Y.-Y."/>
            <person name="Wu W.-L."/>
            <person name="Hsu J.-L."/>
            <person name="Lin Y.-F."/>
            <person name="Huang M.-D."/>
            <person name="Li C.-Y."/>
            <person name="Huang L."/>
            <person name="Wang Z.-W."/>
            <person name="Zhao X."/>
            <person name="Zhong W.-Y."/>
            <person name="Peng D.-H."/>
            <person name="Ahmad S."/>
            <person name="Lan S."/>
            <person name="Zhang J.-S."/>
            <person name="Tsai W.-C."/>
            <person name="Van De Peer Y."/>
            <person name="Liu Z.-J."/>
        </authorList>
    </citation>
    <scope>NUCLEOTIDE SEQUENCE</scope>
    <source>
        <strain evidence="6">SCP</strain>
        <tissue evidence="6">Leaves</tissue>
    </source>
</reference>
<accession>A0AAV9ART7</accession>
<keyword evidence="3 5" id="KW-0560">Oxidoreductase</keyword>
<dbReference type="Pfam" id="PF00106">
    <property type="entry name" value="adh_short"/>
    <property type="match status" value="1"/>
</dbReference>
<dbReference type="InterPro" id="IPR002347">
    <property type="entry name" value="SDR_fam"/>
</dbReference>
<evidence type="ECO:0000313" key="6">
    <source>
        <dbReference type="EMBL" id="KAK1266891.1"/>
    </source>
</evidence>
<dbReference type="AlphaFoldDB" id="A0AAV9ART7"/>
<dbReference type="InterPro" id="IPR045313">
    <property type="entry name" value="CBR1-like"/>
</dbReference>
<sequence length="299" mass="32484">MEQTISKPTMKRVAVVTGGNKGIGFEICRQLASNGVVVILTARDEKRGLDAVESLKGFGLVDVGFHQLDVTDIASASSLASFIETNFGKLDILVNNAAVGGLEVDDVKVQAYKESDEKGDISGLVKGEPHYMAEFCLKTNFFGVKQVTEALLPLLNLSDSARIVNVSSIYGLLSYITNERTRERLDNIESLTEEGLNEVIQDFLNDFKEGLLEKNGWPASPSAYKMSKAAVNAYTRILAKKYPKFIINCVTPGFVKTDINFNTGVSTPEEGARGPVKLALLPDGSPSGLFFNETELSVF</sequence>
<dbReference type="SUPFAM" id="SSF51735">
    <property type="entry name" value="NAD(P)-binding Rossmann-fold domains"/>
    <property type="match status" value="1"/>
</dbReference>
<dbReference type="PRINTS" id="PR00081">
    <property type="entry name" value="GDHRDH"/>
</dbReference>
<evidence type="ECO:0000256" key="1">
    <source>
        <dbReference type="ARBA" id="ARBA00006484"/>
    </source>
</evidence>
<reference evidence="6" key="1">
    <citation type="journal article" date="2023" name="Nat. Commun.">
        <title>Diploid and tetraploid genomes of Acorus and the evolution of monocots.</title>
        <authorList>
            <person name="Ma L."/>
            <person name="Liu K.W."/>
            <person name="Li Z."/>
            <person name="Hsiao Y.Y."/>
            <person name="Qi Y."/>
            <person name="Fu T."/>
            <person name="Tang G.D."/>
            <person name="Zhang D."/>
            <person name="Sun W.H."/>
            <person name="Liu D.K."/>
            <person name="Li Y."/>
            <person name="Chen G.Z."/>
            <person name="Liu X.D."/>
            <person name="Liao X.Y."/>
            <person name="Jiang Y.T."/>
            <person name="Yu X."/>
            <person name="Hao Y."/>
            <person name="Huang J."/>
            <person name="Zhao X.W."/>
            <person name="Ke S."/>
            <person name="Chen Y.Y."/>
            <person name="Wu W.L."/>
            <person name="Hsu J.L."/>
            <person name="Lin Y.F."/>
            <person name="Huang M.D."/>
            <person name="Li C.Y."/>
            <person name="Huang L."/>
            <person name="Wang Z.W."/>
            <person name="Zhao X."/>
            <person name="Zhong W.Y."/>
            <person name="Peng D.H."/>
            <person name="Ahmad S."/>
            <person name="Lan S."/>
            <person name="Zhang J.S."/>
            <person name="Tsai W.C."/>
            <person name="Van de Peer Y."/>
            <person name="Liu Z.J."/>
        </authorList>
    </citation>
    <scope>NUCLEOTIDE SEQUENCE</scope>
    <source>
        <strain evidence="6">SCP</strain>
    </source>
</reference>
<proteinExistence type="inferred from homology"/>
<dbReference type="PRINTS" id="PR00080">
    <property type="entry name" value="SDRFAMILY"/>
</dbReference>
<dbReference type="Proteomes" id="UP001179952">
    <property type="component" value="Unassembled WGS sequence"/>
</dbReference>
<dbReference type="EMBL" id="JAUJYN010000007">
    <property type="protein sequence ID" value="KAK1266891.1"/>
    <property type="molecule type" value="Genomic_DNA"/>
</dbReference>
<dbReference type="Gene3D" id="3.40.50.720">
    <property type="entry name" value="NAD(P)-binding Rossmann-like Domain"/>
    <property type="match status" value="1"/>
</dbReference>
<dbReference type="PANTHER" id="PTHR43490:SF98">
    <property type="entry name" value="OS02G0640600 PROTEIN"/>
    <property type="match status" value="1"/>
</dbReference>
<evidence type="ECO:0000256" key="5">
    <source>
        <dbReference type="RuleBase" id="RU369024"/>
    </source>
</evidence>
<dbReference type="GO" id="GO:0016020">
    <property type="term" value="C:membrane"/>
    <property type="evidence" value="ECO:0007669"/>
    <property type="project" value="TreeGrafter"/>
</dbReference>
<dbReference type="InterPro" id="IPR036291">
    <property type="entry name" value="NAD(P)-bd_dom_sf"/>
</dbReference>
<keyword evidence="7" id="KW-1185">Reference proteome</keyword>
<evidence type="ECO:0000256" key="3">
    <source>
        <dbReference type="ARBA" id="ARBA00023002"/>
    </source>
</evidence>
<protein>
    <recommendedName>
        <fullName evidence="5">Short-chain dehydrogenase/reductase</fullName>
        <ecNumber evidence="5">1.1.1.-</ecNumber>
    </recommendedName>
</protein>
<comment type="caution">
    <text evidence="6">The sequence shown here is derived from an EMBL/GenBank/DDBJ whole genome shotgun (WGS) entry which is preliminary data.</text>
</comment>
<dbReference type="CDD" id="cd05324">
    <property type="entry name" value="carb_red_PTCR-like_SDR_c"/>
    <property type="match status" value="1"/>
</dbReference>